<dbReference type="InterPro" id="IPR004485">
    <property type="entry name" value="Cobalamin_biosynth_CobD/CbiB"/>
</dbReference>
<dbReference type="Pfam" id="PF03186">
    <property type="entry name" value="CobD_Cbib"/>
    <property type="match status" value="1"/>
</dbReference>
<comment type="pathway">
    <text evidence="2">Cofactor biosynthesis; adenosylcobalamin biosynthesis.</text>
</comment>
<evidence type="ECO:0000256" key="6">
    <source>
        <dbReference type="ARBA" id="ARBA00022692"/>
    </source>
</evidence>
<evidence type="ECO:0000256" key="7">
    <source>
        <dbReference type="ARBA" id="ARBA00022989"/>
    </source>
</evidence>
<evidence type="ECO:0000256" key="9">
    <source>
        <dbReference type="SAM" id="Phobius"/>
    </source>
</evidence>
<feature type="transmembrane region" description="Helical" evidence="9">
    <location>
        <begin position="295"/>
        <end position="313"/>
    </location>
</feature>
<protein>
    <submittedName>
        <fullName evidence="10">Cobalamin biosynthesis family protein</fullName>
    </submittedName>
</protein>
<feature type="transmembrane region" description="Helical" evidence="9">
    <location>
        <begin position="6"/>
        <end position="27"/>
    </location>
</feature>
<evidence type="ECO:0000313" key="11">
    <source>
        <dbReference type="Proteomes" id="UP000535589"/>
    </source>
</evidence>
<keyword evidence="4" id="KW-1003">Cell membrane</keyword>
<dbReference type="UniPathway" id="UPA00148"/>
<evidence type="ECO:0000256" key="3">
    <source>
        <dbReference type="ARBA" id="ARBA00006263"/>
    </source>
</evidence>
<feature type="transmembrane region" description="Helical" evidence="9">
    <location>
        <begin position="59"/>
        <end position="81"/>
    </location>
</feature>
<dbReference type="GO" id="GO:0005886">
    <property type="term" value="C:plasma membrane"/>
    <property type="evidence" value="ECO:0007669"/>
    <property type="project" value="UniProtKB-SubCell"/>
</dbReference>
<evidence type="ECO:0000256" key="8">
    <source>
        <dbReference type="ARBA" id="ARBA00023136"/>
    </source>
</evidence>
<gene>
    <name evidence="10" type="ORF">HGP28_05135</name>
</gene>
<evidence type="ECO:0000256" key="1">
    <source>
        <dbReference type="ARBA" id="ARBA00004651"/>
    </source>
</evidence>
<proteinExistence type="inferred from homology"/>
<comment type="similarity">
    <text evidence="3">Belongs to the CobD/CbiB family.</text>
</comment>
<keyword evidence="7 9" id="KW-1133">Transmembrane helix</keyword>
<dbReference type="GO" id="GO:0009236">
    <property type="term" value="P:cobalamin biosynthetic process"/>
    <property type="evidence" value="ECO:0007669"/>
    <property type="project" value="UniProtKB-UniPathway"/>
</dbReference>
<evidence type="ECO:0000313" key="10">
    <source>
        <dbReference type="EMBL" id="NLS12280.1"/>
    </source>
</evidence>
<comment type="subcellular location">
    <subcellularLocation>
        <location evidence="1">Cell membrane</location>
        <topology evidence="1">Multi-pass membrane protein</topology>
    </subcellularLocation>
</comment>
<dbReference type="PANTHER" id="PTHR34308">
    <property type="entry name" value="COBALAMIN BIOSYNTHESIS PROTEIN CBIB"/>
    <property type="match status" value="1"/>
</dbReference>
<keyword evidence="5" id="KW-0169">Cobalamin biosynthesis</keyword>
<name>A0A7X8YG78_9VIBR</name>
<dbReference type="EMBL" id="JABAIK010000004">
    <property type="protein sequence ID" value="NLS12280.1"/>
    <property type="molecule type" value="Genomic_DNA"/>
</dbReference>
<evidence type="ECO:0000256" key="5">
    <source>
        <dbReference type="ARBA" id="ARBA00022573"/>
    </source>
</evidence>
<dbReference type="NCBIfam" id="NF006476">
    <property type="entry name" value="PRK08878.1"/>
    <property type="match status" value="1"/>
</dbReference>
<dbReference type="Proteomes" id="UP000535589">
    <property type="component" value="Unassembled WGS sequence"/>
</dbReference>
<reference evidence="10 11" key="1">
    <citation type="submission" date="2020-04" db="EMBL/GenBank/DDBJ databases">
        <title>Vibrio sp. SM6, a novel species isolated from seawater.</title>
        <authorList>
            <person name="Wang X."/>
        </authorList>
    </citation>
    <scope>NUCLEOTIDE SEQUENCE [LARGE SCALE GENOMIC DNA]</scope>
    <source>
        <strain evidence="10 11">SM6</strain>
    </source>
</reference>
<keyword evidence="6 9" id="KW-0812">Transmembrane</keyword>
<evidence type="ECO:0000256" key="2">
    <source>
        <dbReference type="ARBA" id="ARBA00004953"/>
    </source>
</evidence>
<keyword evidence="11" id="KW-1185">Reference proteome</keyword>
<sequence>MEELLSPIYANGALLALWGALLFHWLLPIPHSAHPALLWHQFASLLASKVNRHHQPQQSALSGTLAWLLMMMPLLVLLMAAKPLVWEPALFEMALLMLALEWRGSEHFAKAAIHALSTEDKARSRTLLATSVNRETERLSNLGLGKASAETLIMGIGRNVICVLFWYALLGGIGALTYRFAMELARAWSPSRARFHPFGRSAIRFLALIELVPMRLFALTLLPGKSAAGVWQGLRTQAPHWPLPGPAWLLCTIGHKLQISLGGPAFYDGVRAERSKIGGRIAPSALHLAQVQALLTWRVTVWIVLISIILALVHQGL</sequence>
<dbReference type="RefSeq" id="WP_168835390.1">
    <property type="nucleotide sequence ID" value="NZ_JABAIK010000004.1"/>
</dbReference>
<keyword evidence="8 9" id="KW-0472">Membrane</keyword>
<dbReference type="GO" id="GO:0048472">
    <property type="term" value="F:threonine-phosphate decarboxylase activity"/>
    <property type="evidence" value="ECO:0007669"/>
    <property type="project" value="InterPro"/>
</dbReference>
<feature type="transmembrane region" description="Helical" evidence="9">
    <location>
        <begin position="202"/>
        <end position="222"/>
    </location>
</feature>
<accession>A0A7X8YG78</accession>
<organism evidence="10 11">
    <name type="scientific">Vibrio agarilyticus</name>
    <dbReference type="NCBI Taxonomy" id="2726741"/>
    <lineage>
        <taxon>Bacteria</taxon>
        <taxon>Pseudomonadati</taxon>
        <taxon>Pseudomonadota</taxon>
        <taxon>Gammaproteobacteria</taxon>
        <taxon>Vibrionales</taxon>
        <taxon>Vibrionaceae</taxon>
        <taxon>Vibrio</taxon>
    </lineage>
</organism>
<evidence type="ECO:0000256" key="4">
    <source>
        <dbReference type="ARBA" id="ARBA00022475"/>
    </source>
</evidence>
<feature type="transmembrane region" description="Helical" evidence="9">
    <location>
        <begin position="164"/>
        <end position="181"/>
    </location>
</feature>
<dbReference type="PANTHER" id="PTHR34308:SF1">
    <property type="entry name" value="COBALAMIN BIOSYNTHESIS PROTEIN CBIB"/>
    <property type="match status" value="1"/>
</dbReference>
<comment type="caution">
    <text evidence="10">The sequence shown here is derived from an EMBL/GenBank/DDBJ whole genome shotgun (WGS) entry which is preliminary data.</text>
</comment>
<dbReference type="AlphaFoldDB" id="A0A7X8YG78"/>